<name>A0ABS3AT71_9BACT</name>
<evidence type="ECO:0000313" key="3">
    <source>
        <dbReference type="Proteomes" id="UP000717534"/>
    </source>
</evidence>
<comment type="caution">
    <text evidence="2">The sequence shown here is derived from an EMBL/GenBank/DDBJ whole genome shotgun (WGS) entry which is preliminary data.</text>
</comment>
<gene>
    <name evidence="2" type="ORF">JYU06_02140</name>
</gene>
<feature type="chain" id="PRO_5045913245" description="Leucine-binding protein domain-containing protein" evidence="1">
    <location>
        <begin position="20"/>
        <end position="337"/>
    </location>
</feature>
<dbReference type="InterPro" id="IPR007487">
    <property type="entry name" value="ABC_transpt-TYRBP-like"/>
</dbReference>
<keyword evidence="1" id="KW-0732">Signal</keyword>
<organism evidence="2 3">
    <name type="scientific">Desulfotalea psychrophila</name>
    <dbReference type="NCBI Taxonomy" id="84980"/>
    <lineage>
        <taxon>Bacteria</taxon>
        <taxon>Pseudomonadati</taxon>
        <taxon>Thermodesulfobacteriota</taxon>
        <taxon>Desulfobulbia</taxon>
        <taxon>Desulfobulbales</taxon>
        <taxon>Desulfocapsaceae</taxon>
        <taxon>Desulfotalea</taxon>
    </lineage>
</organism>
<dbReference type="EMBL" id="JAFITO010000010">
    <property type="protein sequence ID" value="MBN4068309.1"/>
    <property type="molecule type" value="Genomic_DNA"/>
</dbReference>
<feature type="signal peptide" evidence="1">
    <location>
        <begin position="1"/>
        <end position="19"/>
    </location>
</feature>
<dbReference type="PANTHER" id="PTHR35271:SF1">
    <property type="entry name" value="ABC TRANSPORTER, SUBSTRATE-BINDING LIPOPROTEIN"/>
    <property type="match status" value="1"/>
</dbReference>
<keyword evidence="3" id="KW-1185">Reference proteome</keyword>
<accession>A0ABS3AT71</accession>
<dbReference type="PANTHER" id="PTHR35271">
    <property type="entry name" value="ABC TRANSPORTER, SUBSTRATE-BINDING LIPOPROTEIN-RELATED"/>
    <property type="match status" value="1"/>
</dbReference>
<evidence type="ECO:0000313" key="2">
    <source>
        <dbReference type="EMBL" id="MBN4068309.1"/>
    </source>
</evidence>
<proteinExistence type="predicted"/>
<evidence type="ECO:0008006" key="4">
    <source>
        <dbReference type="Google" id="ProtNLM"/>
    </source>
</evidence>
<dbReference type="Pfam" id="PF04392">
    <property type="entry name" value="ABC_sub_bind"/>
    <property type="match status" value="1"/>
</dbReference>
<reference evidence="2 3" key="1">
    <citation type="submission" date="2021-02" db="EMBL/GenBank/DDBJ databases">
        <title>Activity-based single-cell genomes from oceanic crustal fluid captures similar information to metagenomic and metatranscriptomic surveys with orders of magnitude less sampling.</title>
        <authorList>
            <person name="D'Angelo T.S."/>
            <person name="Orcutt B.N."/>
        </authorList>
    </citation>
    <scope>NUCLEOTIDE SEQUENCE [LARGE SCALE GENOMIC DNA]</scope>
    <source>
        <strain evidence="2">AH-315-G02</strain>
    </source>
</reference>
<evidence type="ECO:0000256" key="1">
    <source>
        <dbReference type="SAM" id="SignalP"/>
    </source>
</evidence>
<dbReference type="Proteomes" id="UP000717534">
    <property type="component" value="Unassembled WGS sequence"/>
</dbReference>
<sequence length="337" mass="38069">MIVRIIILCLALLTTPAYAGENIFIIGSYQKEDLCGDPQLKGVNLAIEESGLHDTSVTSFFLHSRIISKQDFAQKVQSIEQEIERKKPRVIITLDDPAFNAFAKTVLANPAMYLVFSGVNRSLTDYNKELDFLNDTTPTKNITGVHEKLFMLEQMEFFEMLLNKLDKVAILYSTDSMGMIIKDQIVNELKQTIYASRLEFFPVKYMQDLYAAADEINDRKNINAYLPLPLSIIDKSTGQKKTVEELAPLLIEKIHKPDLALNKAFSKVGFLGGVSVDFHHMGHQAGTLAIKLLHGYNITKLKTENAGRHTISLNKKRQGSLSLTIRDDIWNLLDEVY</sequence>
<protein>
    <recommendedName>
        <fullName evidence="4">Leucine-binding protein domain-containing protein</fullName>
    </recommendedName>
</protein>
<dbReference type="Gene3D" id="3.40.50.2300">
    <property type="match status" value="2"/>
</dbReference>